<feature type="region of interest" description="Disordered" evidence="1">
    <location>
        <begin position="67"/>
        <end position="186"/>
    </location>
</feature>
<accession>A0AAD6XVR3</accession>
<feature type="compositionally biased region" description="Basic and acidic residues" evidence="1">
    <location>
        <begin position="126"/>
        <end position="138"/>
    </location>
</feature>
<sequence length="581" mass="65119">MQALSPSLCMPPATRRMYLLRAALLTQLEAPIKLQPSSTSIHMKIATMTTLTPTTDDDEDYQQQEDDLTNHDDVEMEQDDDEQDRRPSGRPRRNAPLTEKAQQLLDDEEVAEQIRERKRAKATARAARDAGKDIEDGRGPIPDTNYETRDVDTRHSQVKLAAQRVAARDARRSSPRHEDAGDYDLAPVPLGKVVFGAPRSALQRFDDERDERHSRKQREERRIVFSKNSQPIDIPGPGRVSTRMPERWEAWPTSTPTPRSPVASSRGRLATIPNSSPLPPSRSQSPVAGDKRPPSPSPLPEEEARTSTRSARPTIGALPEDQRELAAMAIDLLRCDITVNEAFPGSVEEKQIIKKLYKTCLEELELSTKLTPMMYRVIAGRYSHTRGELKNKGRPIVDTGFPFRTGSNPRAIKHNRQLVEDLKEELGFAYKDPVARKGLYQQPIIQKLINAMYFANRRDEGPSHPEVFNPFPLRGLALILTVIENCIDEWATGTHIDVDFKMKDYEPIYRTHIQALEAFDARGPALGQILARIHDVGRFHSGAAPLTDAVPKPILSAASLDAAMEEYANGVVFSDDEGDDE</sequence>
<feature type="compositionally biased region" description="Basic and acidic residues" evidence="1">
    <location>
        <begin position="204"/>
        <end position="223"/>
    </location>
</feature>
<feature type="region of interest" description="Disordered" evidence="1">
    <location>
        <begin position="203"/>
        <end position="317"/>
    </location>
</feature>
<name>A0AAD6XVR3_9AGAR</name>
<evidence type="ECO:0000259" key="2">
    <source>
        <dbReference type="Pfam" id="PF20149"/>
    </source>
</evidence>
<evidence type="ECO:0000313" key="4">
    <source>
        <dbReference type="Proteomes" id="UP001219525"/>
    </source>
</evidence>
<protein>
    <recommendedName>
        <fullName evidence="2">DUF6532 domain-containing protein</fullName>
    </recommendedName>
</protein>
<evidence type="ECO:0000313" key="3">
    <source>
        <dbReference type="EMBL" id="KAJ7189629.1"/>
    </source>
</evidence>
<feature type="compositionally biased region" description="Basic and acidic residues" evidence="1">
    <location>
        <begin position="166"/>
        <end position="180"/>
    </location>
</feature>
<comment type="caution">
    <text evidence="3">The sequence shown here is derived from an EMBL/GenBank/DDBJ whole genome shotgun (WGS) entry which is preliminary data.</text>
</comment>
<dbReference type="InterPro" id="IPR045341">
    <property type="entry name" value="DUF6532"/>
</dbReference>
<keyword evidence="4" id="KW-1185">Reference proteome</keyword>
<dbReference type="AlphaFoldDB" id="A0AAD6XVR3"/>
<feature type="compositionally biased region" description="Basic and acidic residues" evidence="1">
    <location>
        <begin position="146"/>
        <end position="155"/>
    </location>
</feature>
<dbReference type="Proteomes" id="UP001219525">
    <property type="component" value="Unassembled WGS sequence"/>
</dbReference>
<feature type="domain" description="DUF6532" evidence="2">
    <location>
        <begin position="329"/>
        <end position="519"/>
    </location>
</feature>
<organism evidence="3 4">
    <name type="scientific">Mycena pura</name>
    <dbReference type="NCBI Taxonomy" id="153505"/>
    <lineage>
        <taxon>Eukaryota</taxon>
        <taxon>Fungi</taxon>
        <taxon>Dikarya</taxon>
        <taxon>Basidiomycota</taxon>
        <taxon>Agaricomycotina</taxon>
        <taxon>Agaricomycetes</taxon>
        <taxon>Agaricomycetidae</taxon>
        <taxon>Agaricales</taxon>
        <taxon>Marasmiineae</taxon>
        <taxon>Mycenaceae</taxon>
        <taxon>Mycena</taxon>
    </lineage>
</organism>
<evidence type="ECO:0000256" key="1">
    <source>
        <dbReference type="SAM" id="MobiDB-lite"/>
    </source>
</evidence>
<reference evidence="3" key="1">
    <citation type="submission" date="2023-03" db="EMBL/GenBank/DDBJ databases">
        <title>Massive genome expansion in bonnet fungi (Mycena s.s.) driven by repeated elements and novel gene families across ecological guilds.</title>
        <authorList>
            <consortium name="Lawrence Berkeley National Laboratory"/>
            <person name="Harder C.B."/>
            <person name="Miyauchi S."/>
            <person name="Viragh M."/>
            <person name="Kuo A."/>
            <person name="Thoen E."/>
            <person name="Andreopoulos B."/>
            <person name="Lu D."/>
            <person name="Skrede I."/>
            <person name="Drula E."/>
            <person name="Henrissat B."/>
            <person name="Morin E."/>
            <person name="Kohler A."/>
            <person name="Barry K."/>
            <person name="LaButti K."/>
            <person name="Morin E."/>
            <person name="Salamov A."/>
            <person name="Lipzen A."/>
            <person name="Mereny Z."/>
            <person name="Hegedus B."/>
            <person name="Baldrian P."/>
            <person name="Stursova M."/>
            <person name="Weitz H."/>
            <person name="Taylor A."/>
            <person name="Grigoriev I.V."/>
            <person name="Nagy L.G."/>
            <person name="Martin F."/>
            <person name="Kauserud H."/>
        </authorList>
    </citation>
    <scope>NUCLEOTIDE SEQUENCE</scope>
    <source>
        <strain evidence="3">9144</strain>
    </source>
</reference>
<dbReference type="Pfam" id="PF20149">
    <property type="entry name" value="DUF6532"/>
    <property type="match status" value="1"/>
</dbReference>
<gene>
    <name evidence="3" type="ORF">GGX14DRAFT_484616</name>
</gene>
<dbReference type="EMBL" id="JARJCW010000171">
    <property type="protein sequence ID" value="KAJ7189629.1"/>
    <property type="molecule type" value="Genomic_DNA"/>
</dbReference>
<proteinExistence type="predicted"/>